<dbReference type="EMBL" id="KN601972">
    <property type="protein sequence ID" value="KHJ80080.1"/>
    <property type="molecule type" value="Genomic_DNA"/>
</dbReference>
<evidence type="ECO:0000313" key="2">
    <source>
        <dbReference type="Proteomes" id="UP000053660"/>
    </source>
</evidence>
<sequence length="41" mass="4955">MILLWSQYRQKYGTYWNPKLVSLTRQPQQSPSMDLVIRRDG</sequence>
<dbReference type="AlphaFoldDB" id="A0A0B1SA37"/>
<organism evidence="1 2">
    <name type="scientific">Oesophagostomum dentatum</name>
    <name type="common">Nodular worm</name>
    <dbReference type="NCBI Taxonomy" id="61180"/>
    <lineage>
        <taxon>Eukaryota</taxon>
        <taxon>Metazoa</taxon>
        <taxon>Ecdysozoa</taxon>
        <taxon>Nematoda</taxon>
        <taxon>Chromadorea</taxon>
        <taxon>Rhabditida</taxon>
        <taxon>Rhabditina</taxon>
        <taxon>Rhabditomorpha</taxon>
        <taxon>Strongyloidea</taxon>
        <taxon>Strongylidae</taxon>
        <taxon>Oesophagostomum</taxon>
    </lineage>
</organism>
<keyword evidence="2" id="KW-1185">Reference proteome</keyword>
<name>A0A0B1SA37_OESDE</name>
<reference evidence="1 2" key="1">
    <citation type="submission" date="2014-03" db="EMBL/GenBank/DDBJ databases">
        <title>Draft genome of the hookworm Oesophagostomum dentatum.</title>
        <authorList>
            <person name="Mitreva M."/>
        </authorList>
    </citation>
    <scope>NUCLEOTIDE SEQUENCE [LARGE SCALE GENOMIC DNA]</scope>
    <source>
        <strain evidence="1 2">OD-Hann</strain>
    </source>
</reference>
<dbReference type="Proteomes" id="UP000053660">
    <property type="component" value="Unassembled WGS sequence"/>
</dbReference>
<gene>
    <name evidence="1" type="ORF">OESDEN_20254</name>
</gene>
<proteinExistence type="predicted"/>
<accession>A0A0B1SA37</accession>
<evidence type="ECO:0000313" key="1">
    <source>
        <dbReference type="EMBL" id="KHJ80080.1"/>
    </source>
</evidence>
<protein>
    <submittedName>
        <fullName evidence="1">Uncharacterized protein</fullName>
    </submittedName>
</protein>